<protein>
    <recommendedName>
        <fullName evidence="4">Subtilisin</fullName>
    </recommendedName>
</protein>
<accession>A0A9K3Q1P6</accession>
<evidence type="ECO:0000313" key="2">
    <source>
        <dbReference type="EMBL" id="KAG7368187.1"/>
    </source>
</evidence>
<dbReference type="Proteomes" id="UP000693970">
    <property type="component" value="Unassembled WGS sequence"/>
</dbReference>
<evidence type="ECO:0000256" key="1">
    <source>
        <dbReference type="SAM" id="MobiDB-lite"/>
    </source>
</evidence>
<keyword evidence="3" id="KW-1185">Reference proteome</keyword>
<evidence type="ECO:0000313" key="3">
    <source>
        <dbReference type="Proteomes" id="UP000693970"/>
    </source>
</evidence>
<dbReference type="EMBL" id="JAGRRH010000006">
    <property type="protein sequence ID" value="KAG7368187.1"/>
    <property type="molecule type" value="Genomic_DNA"/>
</dbReference>
<reference evidence="2" key="1">
    <citation type="journal article" date="2021" name="Sci. Rep.">
        <title>Diploid genomic architecture of Nitzschia inconspicua, an elite biomass production diatom.</title>
        <authorList>
            <person name="Oliver A."/>
            <person name="Podell S."/>
            <person name="Pinowska A."/>
            <person name="Traller J.C."/>
            <person name="Smith S.R."/>
            <person name="McClure R."/>
            <person name="Beliaev A."/>
            <person name="Bohutskyi P."/>
            <person name="Hill E.A."/>
            <person name="Rabines A."/>
            <person name="Zheng H."/>
            <person name="Allen L.Z."/>
            <person name="Kuo A."/>
            <person name="Grigoriev I.V."/>
            <person name="Allen A.E."/>
            <person name="Hazlebeck D."/>
            <person name="Allen E.E."/>
        </authorList>
    </citation>
    <scope>NUCLEOTIDE SEQUENCE</scope>
    <source>
        <strain evidence="2">Hildebrandi</strain>
    </source>
</reference>
<feature type="compositionally biased region" description="Polar residues" evidence="1">
    <location>
        <begin position="61"/>
        <end position="74"/>
    </location>
</feature>
<reference evidence="2" key="2">
    <citation type="submission" date="2021-04" db="EMBL/GenBank/DDBJ databases">
        <authorList>
            <person name="Podell S."/>
        </authorList>
    </citation>
    <scope>NUCLEOTIDE SEQUENCE</scope>
    <source>
        <strain evidence="2">Hildebrandi</strain>
    </source>
</reference>
<sequence>MNLVGGNNVLSTTCSKWRDCHGHGTHVAGTVKLLLKFQLKPPLLSPLVLLILVPPTSTPTRAPTQDPTSTPSTNGEREFQFILVTDDYSWKENDTSLKSKVNLLHCLNNP</sequence>
<comment type="caution">
    <text evidence="2">The sequence shown here is derived from an EMBL/GenBank/DDBJ whole genome shotgun (WGS) entry which is preliminary data.</text>
</comment>
<gene>
    <name evidence="2" type="ORF">IV203_030930</name>
</gene>
<evidence type="ECO:0008006" key="4">
    <source>
        <dbReference type="Google" id="ProtNLM"/>
    </source>
</evidence>
<dbReference type="AlphaFoldDB" id="A0A9K3Q1P6"/>
<organism evidence="2 3">
    <name type="scientific">Nitzschia inconspicua</name>
    <dbReference type="NCBI Taxonomy" id="303405"/>
    <lineage>
        <taxon>Eukaryota</taxon>
        <taxon>Sar</taxon>
        <taxon>Stramenopiles</taxon>
        <taxon>Ochrophyta</taxon>
        <taxon>Bacillariophyta</taxon>
        <taxon>Bacillariophyceae</taxon>
        <taxon>Bacillariophycidae</taxon>
        <taxon>Bacillariales</taxon>
        <taxon>Bacillariaceae</taxon>
        <taxon>Nitzschia</taxon>
    </lineage>
</organism>
<feature type="region of interest" description="Disordered" evidence="1">
    <location>
        <begin position="56"/>
        <end position="78"/>
    </location>
</feature>
<proteinExistence type="predicted"/>
<name>A0A9K3Q1P6_9STRA</name>